<evidence type="ECO:0000256" key="2">
    <source>
        <dbReference type="ARBA" id="ARBA00023277"/>
    </source>
</evidence>
<evidence type="ECO:0000313" key="7">
    <source>
        <dbReference type="EMBL" id="GAA2327267.1"/>
    </source>
</evidence>
<dbReference type="Gene3D" id="2.60.40.290">
    <property type="match status" value="1"/>
</dbReference>
<dbReference type="EMBL" id="BAAARV010000004">
    <property type="protein sequence ID" value="GAA2327267.1"/>
    <property type="molecule type" value="Genomic_DNA"/>
</dbReference>
<dbReference type="SMART" id="SM00637">
    <property type="entry name" value="CBD_II"/>
    <property type="match status" value="1"/>
</dbReference>
<dbReference type="Proteomes" id="UP001501444">
    <property type="component" value="Unassembled WGS sequence"/>
</dbReference>
<keyword evidence="8" id="KW-1185">Reference proteome</keyword>
<feature type="domain" description="CBM2" evidence="6">
    <location>
        <begin position="26"/>
        <end position="132"/>
    </location>
</feature>
<dbReference type="SUPFAM" id="SSF49384">
    <property type="entry name" value="Carbohydrate-binding domain"/>
    <property type="match status" value="1"/>
</dbReference>
<dbReference type="InterPro" id="IPR018366">
    <property type="entry name" value="CBM2_CS"/>
</dbReference>
<sequence length="403" mass="41396">MNHYRWLRPAVVGVLALVGLGAVASPAQSAAVPTATFAEQSEWSTGYVGAYTIANPTAAPLTWRVEFDLPATTAIGTSWGAQITHTGTHYTAVGESWNATLAAGAGTTFGWVAQGLAAPTGCRLNGADCDGRPAAPDIRPPSTPGNLRAVVGTNTLTLRWDPSADDTAVAGYEVYMGQNLAATVTGTEYVMPTPPPMIITYRVRALDAAGNASPFAVLTPGGPADTTPPTAPTGLRFAGTATGFTLGWTAATDNVAVAGYDVSVNGDHYGATSNTSLTVPPLGYGAFAFSIVAFDGAGNRSAPLAVSLAIDPMPNSDTHPPTPPADLRVSLTATQVTWSWTAATDNVGVAGYQVFHGSDWAGNVTGTTYTEPRQPGQTTFGIRVRAYDAVGNKSIFASATVAE</sequence>
<accession>A0ABN3FD37</accession>
<dbReference type="InterPro" id="IPR001919">
    <property type="entry name" value="CBD2"/>
</dbReference>
<protein>
    <recommendedName>
        <fullName evidence="6">CBM2 domain-containing protein</fullName>
    </recommendedName>
</protein>
<dbReference type="SUPFAM" id="SSF49265">
    <property type="entry name" value="Fibronectin type III"/>
    <property type="match status" value="2"/>
</dbReference>
<dbReference type="InterPro" id="IPR036116">
    <property type="entry name" value="FN3_sf"/>
</dbReference>
<proteinExistence type="predicted"/>
<feature type="signal peptide" evidence="5">
    <location>
        <begin position="1"/>
        <end position="29"/>
    </location>
</feature>
<comment type="caution">
    <text evidence="7">The sequence shown here is derived from an EMBL/GenBank/DDBJ whole genome shotgun (WGS) entry which is preliminary data.</text>
</comment>
<evidence type="ECO:0000256" key="1">
    <source>
        <dbReference type="ARBA" id="ARBA00022801"/>
    </source>
</evidence>
<evidence type="ECO:0000256" key="4">
    <source>
        <dbReference type="ARBA" id="ARBA00023326"/>
    </source>
</evidence>
<dbReference type="InterPro" id="IPR013783">
    <property type="entry name" value="Ig-like_fold"/>
</dbReference>
<keyword evidence="1" id="KW-0378">Hydrolase</keyword>
<evidence type="ECO:0000256" key="3">
    <source>
        <dbReference type="ARBA" id="ARBA00023295"/>
    </source>
</evidence>
<evidence type="ECO:0000313" key="8">
    <source>
        <dbReference type="Proteomes" id="UP001501444"/>
    </source>
</evidence>
<evidence type="ECO:0000256" key="5">
    <source>
        <dbReference type="SAM" id="SignalP"/>
    </source>
</evidence>
<dbReference type="InterPro" id="IPR008965">
    <property type="entry name" value="CBM2/CBM3_carb-bd_dom_sf"/>
</dbReference>
<dbReference type="PROSITE" id="PS51173">
    <property type="entry name" value="CBM2"/>
    <property type="match status" value="1"/>
</dbReference>
<organism evidence="7 8">
    <name type="scientific">Dactylosporangium salmoneum</name>
    <dbReference type="NCBI Taxonomy" id="53361"/>
    <lineage>
        <taxon>Bacteria</taxon>
        <taxon>Bacillati</taxon>
        <taxon>Actinomycetota</taxon>
        <taxon>Actinomycetes</taxon>
        <taxon>Micromonosporales</taxon>
        <taxon>Micromonosporaceae</taxon>
        <taxon>Dactylosporangium</taxon>
    </lineage>
</organism>
<keyword evidence="5" id="KW-0732">Signal</keyword>
<dbReference type="SMART" id="SM00060">
    <property type="entry name" value="FN3"/>
    <property type="match status" value="3"/>
</dbReference>
<gene>
    <name evidence="7" type="ORF">GCM10010170_002770</name>
</gene>
<keyword evidence="4" id="KW-0624">Polysaccharide degradation</keyword>
<dbReference type="InterPro" id="IPR003961">
    <property type="entry name" value="FN3_dom"/>
</dbReference>
<reference evidence="7 8" key="1">
    <citation type="journal article" date="2019" name="Int. J. Syst. Evol. Microbiol.">
        <title>The Global Catalogue of Microorganisms (GCM) 10K type strain sequencing project: providing services to taxonomists for standard genome sequencing and annotation.</title>
        <authorList>
            <consortium name="The Broad Institute Genomics Platform"/>
            <consortium name="The Broad Institute Genome Sequencing Center for Infectious Disease"/>
            <person name="Wu L."/>
            <person name="Ma J."/>
        </authorList>
    </citation>
    <scope>NUCLEOTIDE SEQUENCE [LARGE SCALE GENOMIC DNA]</scope>
    <source>
        <strain evidence="7 8">JCM 3272</strain>
    </source>
</reference>
<dbReference type="PROSITE" id="PS00561">
    <property type="entry name" value="CBM2_A"/>
    <property type="match status" value="1"/>
</dbReference>
<dbReference type="InterPro" id="IPR012291">
    <property type="entry name" value="CBM2_carb-bd_dom_sf"/>
</dbReference>
<dbReference type="Pfam" id="PF00553">
    <property type="entry name" value="CBM_2"/>
    <property type="match status" value="1"/>
</dbReference>
<name>A0ABN3FD37_9ACTN</name>
<evidence type="ECO:0000259" key="6">
    <source>
        <dbReference type="PROSITE" id="PS51173"/>
    </source>
</evidence>
<dbReference type="Gene3D" id="2.60.40.10">
    <property type="entry name" value="Immunoglobulins"/>
    <property type="match status" value="3"/>
</dbReference>
<dbReference type="CDD" id="cd00063">
    <property type="entry name" value="FN3"/>
    <property type="match status" value="1"/>
</dbReference>
<keyword evidence="3" id="KW-0326">Glycosidase</keyword>
<keyword evidence="2" id="KW-0119">Carbohydrate metabolism</keyword>
<feature type="chain" id="PRO_5046097703" description="CBM2 domain-containing protein" evidence="5">
    <location>
        <begin position="30"/>
        <end position="403"/>
    </location>
</feature>
<dbReference type="RefSeq" id="WP_344610318.1">
    <property type="nucleotide sequence ID" value="NZ_BAAARV010000004.1"/>
</dbReference>